<keyword evidence="3" id="KW-0808">Transferase</keyword>
<protein>
    <recommendedName>
        <fullName evidence="8">Geranylgeranyl pyrophosphate synthase</fullName>
    </recommendedName>
</protein>
<evidence type="ECO:0000256" key="2">
    <source>
        <dbReference type="ARBA" id="ARBA00022842"/>
    </source>
</evidence>
<keyword evidence="2" id="KW-0460">Magnesium</keyword>
<gene>
    <name evidence="5" type="ORF">GPM918_LOCUS4046</name>
    <name evidence="6" type="ORF">SRO942_LOCUS4046</name>
</gene>
<dbReference type="PANTHER" id="PTHR12001">
    <property type="entry name" value="GERANYLGERANYL PYROPHOSPHATE SYNTHASE"/>
    <property type="match status" value="1"/>
</dbReference>
<comment type="similarity">
    <text evidence="3">Belongs to the FPP/GGPP synthase family.</text>
</comment>
<dbReference type="Pfam" id="PF00348">
    <property type="entry name" value="polyprenyl_synt"/>
    <property type="match status" value="1"/>
</dbReference>
<dbReference type="GO" id="GO:0004659">
    <property type="term" value="F:prenyltransferase activity"/>
    <property type="evidence" value="ECO:0007669"/>
    <property type="project" value="InterPro"/>
</dbReference>
<dbReference type="GO" id="GO:0046872">
    <property type="term" value="F:metal ion binding"/>
    <property type="evidence" value="ECO:0007669"/>
    <property type="project" value="UniProtKB-KW"/>
</dbReference>
<organism evidence="5 7">
    <name type="scientific">Didymodactylos carnosus</name>
    <dbReference type="NCBI Taxonomy" id="1234261"/>
    <lineage>
        <taxon>Eukaryota</taxon>
        <taxon>Metazoa</taxon>
        <taxon>Spiralia</taxon>
        <taxon>Gnathifera</taxon>
        <taxon>Rotifera</taxon>
        <taxon>Eurotatoria</taxon>
        <taxon>Bdelloidea</taxon>
        <taxon>Philodinida</taxon>
        <taxon>Philodinidae</taxon>
        <taxon>Didymodactylos</taxon>
    </lineage>
</organism>
<evidence type="ECO:0000256" key="4">
    <source>
        <dbReference type="SAM" id="MobiDB-lite"/>
    </source>
</evidence>
<dbReference type="Gene3D" id="1.10.600.10">
    <property type="entry name" value="Farnesyl Diphosphate Synthase"/>
    <property type="match status" value="1"/>
</dbReference>
<evidence type="ECO:0000256" key="3">
    <source>
        <dbReference type="RuleBase" id="RU004466"/>
    </source>
</evidence>
<dbReference type="EMBL" id="CAJOBC010000526">
    <property type="protein sequence ID" value="CAF3596994.1"/>
    <property type="molecule type" value="Genomic_DNA"/>
</dbReference>
<dbReference type="EMBL" id="CAJNOQ010000526">
    <property type="protein sequence ID" value="CAF0811331.1"/>
    <property type="molecule type" value="Genomic_DNA"/>
</dbReference>
<dbReference type="PROSITE" id="PS00723">
    <property type="entry name" value="POLYPRENYL_SYNTHASE_1"/>
    <property type="match status" value="1"/>
</dbReference>
<dbReference type="InterPro" id="IPR008949">
    <property type="entry name" value="Isoprenoid_synthase_dom_sf"/>
</dbReference>
<keyword evidence="1" id="KW-0479">Metal-binding</keyword>
<reference evidence="5" key="1">
    <citation type="submission" date="2021-02" db="EMBL/GenBank/DDBJ databases">
        <authorList>
            <person name="Nowell W R."/>
        </authorList>
    </citation>
    <scope>NUCLEOTIDE SEQUENCE</scope>
</reference>
<dbReference type="PANTHER" id="PTHR12001:SF44">
    <property type="entry name" value="GERANYLGERANYL PYROPHOSPHATE SYNTHASE"/>
    <property type="match status" value="1"/>
</dbReference>
<evidence type="ECO:0008006" key="8">
    <source>
        <dbReference type="Google" id="ProtNLM"/>
    </source>
</evidence>
<dbReference type="SFLD" id="SFLDS00005">
    <property type="entry name" value="Isoprenoid_Synthase_Type_I"/>
    <property type="match status" value="1"/>
</dbReference>
<keyword evidence="7" id="KW-1185">Reference proteome</keyword>
<dbReference type="Proteomes" id="UP000663829">
    <property type="component" value="Unassembled WGS sequence"/>
</dbReference>
<evidence type="ECO:0000313" key="6">
    <source>
        <dbReference type="EMBL" id="CAF3596994.1"/>
    </source>
</evidence>
<dbReference type="InterPro" id="IPR000092">
    <property type="entry name" value="Polyprenyl_synt"/>
</dbReference>
<dbReference type="GO" id="GO:0008299">
    <property type="term" value="P:isoprenoid biosynthetic process"/>
    <property type="evidence" value="ECO:0007669"/>
    <property type="project" value="InterPro"/>
</dbReference>
<feature type="compositionally biased region" description="Polar residues" evidence="4">
    <location>
        <begin position="306"/>
        <end position="321"/>
    </location>
</feature>
<dbReference type="InterPro" id="IPR033749">
    <property type="entry name" value="Polyprenyl_synt_CS"/>
</dbReference>
<dbReference type="Proteomes" id="UP000681722">
    <property type="component" value="Unassembled WGS sequence"/>
</dbReference>
<accession>A0A813TAY4</accession>
<sequence>MENETTDPDAENKILLEPYEYIRTIPGKQIRPKLIKAFNHWLHISDDKLVLISEIIEMLHNASLLIDDIQDNSKLRRGSPVAHTIYGVPLTINAANFVYFLALDKALMLNHPDVTKLFVEQLIELHHGQGMEIWWRDNFVAPSEDEYRTMVARKCGGLFNLGIRLMQLFSSEQQDFNTICHLLSLLFQIRDDYCNLISKEYTQNKSYCEDLTEGKFSFPIIHAINTHDSDTRIIHILKQRTQDYELKTYCVNLLHEFGSIEYTKRVCYDLAKSTFEEIDLLGGNVYLENIVRTLMKVFEDNDEQEQQSNNKFRASNDTLVTDQLDDDEEVEEYYPNNGYDEDDNRTNLSDERQYINDKKSMNYVTTQKKFINNSNNSNKTNNGKYLPIHQQRTMNNIPYSNRFDS</sequence>
<dbReference type="AlphaFoldDB" id="A0A813TAY4"/>
<dbReference type="CDD" id="cd00685">
    <property type="entry name" value="Trans_IPPS_HT"/>
    <property type="match status" value="1"/>
</dbReference>
<comment type="caution">
    <text evidence="5">The sequence shown here is derived from an EMBL/GenBank/DDBJ whole genome shotgun (WGS) entry which is preliminary data.</text>
</comment>
<feature type="region of interest" description="Disordered" evidence="4">
    <location>
        <begin position="301"/>
        <end position="326"/>
    </location>
</feature>
<evidence type="ECO:0000256" key="1">
    <source>
        <dbReference type="ARBA" id="ARBA00022723"/>
    </source>
</evidence>
<dbReference type="OrthoDB" id="6921389at2759"/>
<name>A0A813TAY4_9BILA</name>
<dbReference type="SUPFAM" id="SSF48576">
    <property type="entry name" value="Terpenoid synthases"/>
    <property type="match status" value="1"/>
</dbReference>
<evidence type="ECO:0000313" key="5">
    <source>
        <dbReference type="EMBL" id="CAF0811331.1"/>
    </source>
</evidence>
<proteinExistence type="inferred from homology"/>
<evidence type="ECO:0000313" key="7">
    <source>
        <dbReference type="Proteomes" id="UP000663829"/>
    </source>
</evidence>